<keyword evidence="1" id="KW-0479">Metal-binding</keyword>
<dbReference type="AlphaFoldDB" id="A0A6J1NEN8"/>
<evidence type="ECO:0000256" key="2">
    <source>
        <dbReference type="ARBA" id="ARBA00022771"/>
    </source>
</evidence>
<dbReference type="PANTHER" id="PTHR21402:SF5">
    <property type="entry name" value="GAMETOCYTE SPECIFIC FACTOR 1"/>
    <property type="match status" value="1"/>
</dbReference>
<protein>
    <submittedName>
        <fullName evidence="7 8">Gametocyte-specific factor 1</fullName>
    </submittedName>
</protein>
<proteinExistence type="predicted"/>
<dbReference type="Pfam" id="PF05253">
    <property type="entry name" value="zf-U11-48K"/>
    <property type="match status" value="2"/>
</dbReference>
<dbReference type="KEGG" id="bany:112049697"/>
<feature type="domain" description="CHHC U11-48K-type" evidence="5">
    <location>
        <begin position="6"/>
        <end position="33"/>
    </location>
</feature>
<evidence type="ECO:0000313" key="8">
    <source>
        <dbReference type="RefSeq" id="XP_052741662.1"/>
    </source>
</evidence>
<dbReference type="SUPFAM" id="SSF57667">
    <property type="entry name" value="beta-beta-alpha zinc fingers"/>
    <property type="match status" value="1"/>
</dbReference>
<keyword evidence="3" id="KW-0862">Zinc</keyword>
<feature type="region of interest" description="Disordered" evidence="4">
    <location>
        <begin position="87"/>
        <end position="113"/>
    </location>
</feature>
<dbReference type="InterPro" id="IPR022776">
    <property type="entry name" value="TRM13/UPF0224_CHHC_Znf_dom"/>
</dbReference>
<evidence type="ECO:0000313" key="6">
    <source>
        <dbReference type="Proteomes" id="UP001652582"/>
    </source>
</evidence>
<gene>
    <name evidence="7 8" type="primary">LOC112049697</name>
</gene>
<keyword evidence="2" id="KW-0863">Zinc-finger</keyword>
<dbReference type="InterPro" id="IPR051591">
    <property type="entry name" value="UPF0224_FAM112_RNA_Proc"/>
</dbReference>
<evidence type="ECO:0000313" key="7">
    <source>
        <dbReference type="RefSeq" id="XP_023943463.1"/>
    </source>
</evidence>
<evidence type="ECO:0000256" key="4">
    <source>
        <dbReference type="SAM" id="MobiDB-lite"/>
    </source>
</evidence>
<dbReference type="PANTHER" id="PTHR21402">
    <property type="entry name" value="GAMETOCYTE SPECIFIC FACTOR 1-RELATED"/>
    <property type="match status" value="1"/>
</dbReference>
<evidence type="ECO:0000259" key="5">
    <source>
        <dbReference type="PROSITE" id="PS51800"/>
    </source>
</evidence>
<dbReference type="GO" id="GO:0008270">
    <property type="term" value="F:zinc ion binding"/>
    <property type="evidence" value="ECO:0007669"/>
    <property type="project" value="UniProtKB-KW"/>
</dbReference>
<organism evidence="6 7">
    <name type="scientific">Bicyclus anynana</name>
    <name type="common">Squinting bush brown butterfly</name>
    <dbReference type="NCBI Taxonomy" id="110368"/>
    <lineage>
        <taxon>Eukaryota</taxon>
        <taxon>Metazoa</taxon>
        <taxon>Ecdysozoa</taxon>
        <taxon>Arthropoda</taxon>
        <taxon>Hexapoda</taxon>
        <taxon>Insecta</taxon>
        <taxon>Pterygota</taxon>
        <taxon>Neoptera</taxon>
        <taxon>Endopterygota</taxon>
        <taxon>Lepidoptera</taxon>
        <taxon>Glossata</taxon>
        <taxon>Ditrysia</taxon>
        <taxon>Papilionoidea</taxon>
        <taxon>Nymphalidae</taxon>
        <taxon>Satyrinae</taxon>
        <taxon>Satyrini</taxon>
        <taxon>Mycalesina</taxon>
        <taxon>Bicyclus</taxon>
    </lineage>
</organism>
<name>A0A6J1NEN8_BICAN</name>
<feature type="domain" description="CHHC U11-48K-type" evidence="5">
    <location>
        <begin position="36"/>
        <end position="63"/>
    </location>
</feature>
<dbReference type="Proteomes" id="UP001652582">
    <property type="component" value="Chromosome 15"/>
</dbReference>
<dbReference type="PROSITE" id="PS51800">
    <property type="entry name" value="ZF_CHHC_U11_48K"/>
    <property type="match status" value="2"/>
</dbReference>
<dbReference type="InterPro" id="IPR036236">
    <property type="entry name" value="Znf_C2H2_sf"/>
</dbReference>
<dbReference type="RefSeq" id="XP_052741662.1">
    <property type="nucleotide sequence ID" value="XM_052885702.1"/>
</dbReference>
<sequence>MNDSDWFTCPYNSAHRVPKLRFQRHLVKCEKQYPPLAICPYDARHRMPNDQLLVHVEDCPTRLALTLPYGGQKEFSSWAKRQLTADTTNIPSKLTQRPCDRSEQPCFDEDEWD</sequence>
<dbReference type="RefSeq" id="XP_023943463.1">
    <property type="nucleotide sequence ID" value="XM_024087695.1"/>
</dbReference>
<keyword evidence="6" id="KW-1185">Reference proteome</keyword>
<dbReference type="GeneID" id="112049697"/>
<reference evidence="7" key="1">
    <citation type="submission" date="2025-04" db="UniProtKB">
        <authorList>
            <consortium name="RefSeq"/>
        </authorList>
    </citation>
    <scope>IDENTIFICATION</scope>
</reference>
<evidence type="ECO:0000256" key="3">
    <source>
        <dbReference type="ARBA" id="ARBA00022833"/>
    </source>
</evidence>
<dbReference type="OrthoDB" id="10069248at2759"/>
<evidence type="ECO:0000256" key="1">
    <source>
        <dbReference type="ARBA" id="ARBA00022723"/>
    </source>
</evidence>
<accession>A0A6J1NEN8</accession>